<evidence type="ECO:0000256" key="2">
    <source>
        <dbReference type="ARBA" id="ARBA00022670"/>
    </source>
</evidence>
<dbReference type="PROSITE" id="PS01121">
    <property type="entry name" value="CASPASE_HIS"/>
    <property type="match status" value="1"/>
</dbReference>
<evidence type="ECO:0000313" key="10">
    <source>
        <dbReference type="EMBL" id="OXA60052.1"/>
    </source>
</evidence>
<dbReference type="Pfam" id="PF00656">
    <property type="entry name" value="Peptidase_C14"/>
    <property type="match status" value="1"/>
</dbReference>
<feature type="domain" description="Caspase family p10" evidence="8">
    <location>
        <begin position="288"/>
        <end position="382"/>
    </location>
</feature>
<sequence>MSAILRCFSRKRSDSLSLDKEKSGKKVRNKKCKCKCKCRQNDDLTDGKSFSKTLHISEKKCKRHSVSCCESSMSDANPPSQYSSIPSPTASVDPMGTPFFMTVGEATNLPGKSYMPVSKDDPNYNMNHPRRGKAIIFNFDRWDNTNIPHLGLSPRIGSEKDKKDLARCLQRLDFQVEEHDNLKHLQFWAVLERVRKEDHTDADCLVVVVMTHGEKNTVYMRDGVQIPINLCWENFEANKCPSLAGKPKIFIVQACRGKSYDSGTLLHPAIQTDLDVFNRSDVTDSSTFSYVIPNAADIVIAFSCPLGHYSWRHPERGSWFIQAVCKVFNKSAYEMELQQLFTTVAREVALNYQSNTTNIESNNKKQVTSTSSTLIRSVMFRAKVPNSDPRPPPVPVEQEIAISEETGVVGITLFTSLEEEEEQQGNITNTSSSSGGAVVTPIRPHELELEMVQRPGIMEEEQNVNISNGPILV</sequence>
<dbReference type="OrthoDB" id="6116485at2759"/>
<name>A0A226ER05_FOLCA</name>
<dbReference type="PROSITE" id="PS50208">
    <property type="entry name" value="CASPASE_P20"/>
    <property type="match status" value="1"/>
</dbReference>
<evidence type="ECO:0000256" key="1">
    <source>
        <dbReference type="ARBA" id="ARBA00010134"/>
    </source>
</evidence>
<dbReference type="SMART" id="SM00115">
    <property type="entry name" value="CASc"/>
    <property type="match status" value="1"/>
</dbReference>
<dbReference type="PRINTS" id="PR00376">
    <property type="entry name" value="IL1BCENZYME"/>
</dbReference>
<dbReference type="PANTHER" id="PTHR22576:SF41">
    <property type="entry name" value="CASPASE 14, APOPTOSIS-RELATED CYSTEINE PEPTIDASE"/>
    <property type="match status" value="1"/>
</dbReference>
<dbReference type="Gene3D" id="3.40.50.1460">
    <property type="match status" value="1"/>
</dbReference>
<accession>A0A226ER05</accession>
<dbReference type="AlphaFoldDB" id="A0A226ER05"/>
<dbReference type="InterPro" id="IPR011600">
    <property type="entry name" value="Pept_C14_caspase"/>
</dbReference>
<evidence type="ECO:0000313" key="11">
    <source>
        <dbReference type="Proteomes" id="UP000198287"/>
    </source>
</evidence>
<dbReference type="PROSITE" id="PS01122">
    <property type="entry name" value="CASPASE_CYS"/>
    <property type="match status" value="1"/>
</dbReference>
<evidence type="ECO:0000259" key="8">
    <source>
        <dbReference type="PROSITE" id="PS50207"/>
    </source>
</evidence>
<dbReference type="PANTHER" id="PTHR22576">
    <property type="entry name" value="MUCOSA ASSOCIATED LYMPHOID TISSUE LYMPHOMA TRANSLOCATION PROTEIN 1/PARACASPASE"/>
    <property type="match status" value="1"/>
</dbReference>
<proteinExistence type="inferred from homology"/>
<dbReference type="InterPro" id="IPR015917">
    <property type="entry name" value="Pept_C14A"/>
</dbReference>
<dbReference type="GO" id="GO:0004197">
    <property type="term" value="F:cysteine-type endopeptidase activity"/>
    <property type="evidence" value="ECO:0007669"/>
    <property type="project" value="InterPro"/>
</dbReference>
<dbReference type="CDD" id="cd00032">
    <property type="entry name" value="CASc"/>
    <property type="match status" value="1"/>
</dbReference>
<dbReference type="Proteomes" id="UP000198287">
    <property type="component" value="Unassembled WGS sequence"/>
</dbReference>
<keyword evidence="11" id="KW-1185">Reference proteome</keyword>
<keyword evidence="4" id="KW-0788">Thiol protease</keyword>
<dbReference type="InterPro" id="IPR029030">
    <property type="entry name" value="Caspase-like_dom_sf"/>
</dbReference>
<keyword evidence="5" id="KW-0865">Zymogen</keyword>
<dbReference type="InterPro" id="IPR016129">
    <property type="entry name" value="Caspase_his_AS"/>
</dbReference>
<dbReference type="InterPro" id="IPR001309">
    <property type="entry name" value="Pept_C14_p20"/>
</dbReference>
<dbReference type="EMBL" id="LNIX01000002">
    <property type="protein sequence ID" value="OXA60052.1"/>
    <property type="molecule type" value="Genomic_DNA"/>
</dbReference>
<comment type="similarity">
    <text evidence="1 6">Belongs to the peptidase C14A family.</text>
</comment>
<keyword evidence="3" id="KW-0378">Hydrolase</keyword>
<dbReference type="InterPro" id="IPR033139">
    <property type="entry name" value="Caspase_cys_AS"/>
</dbReference>
<feature type="region of interest" description="Disordered" evidence="7">
    <location>
        <begin position="420"/>
        <end position="439"/>
    </location>
</feature>
<keyword evidence="2" id="KW-0645">Protease</keyword>
<dbReference type="SUPFAM" id="SSF52129">
    <property type="entry name" value="Caspase-like"/>
    <property type="match status" value="1"/>
</dbReference>
<dbReference type="STRING" id="158441.A0A226ER05"/>
<comment type="caution">
    <text evidence="10">The sequence shown here is derived from an EMBL/GenBank/DDBJ whole genome shotgun (WGS) entry which is preliminary data.</text>
</comment>
<dbReference type="PROSITE" id="PS50207">
    <property type="entry name" value="CASPASE_P10"/>
    <property type="match status" value="1"/>
</dbReference>
<evidence type="ECO:0000259" key="9">
    <source>
        <dbReference type="PROSITE" id="PS50208"/>
    </source>
</evidence>
<organism evidence="10 11">
    <name type="scientific">Folsomia candida</name>
    <name type="common">Springtail</name>
    <dbReference type="NCBI Taxonomy" id="158441"/>
    <lineage>
        <taxon>Eukaryota</taxon>
        <taxon>Metazoa</taxon>
        <taxon>Ecdysozoa</taxon>
        <taxon>Arthropoda</taxon>
        <taxon>Hexapoda</taxon>
        <taxon>Collembola</taxon>
        <taxon>Entomobryomorpha</taxon>
        <taxon>Isotomoidea</taxon>
        <taxon>Isotomidae</taxon>
        <taxon>Proisotominae</taxon>
        <taxon>Folsomia</taxon>
    </lineage>
</organism>
<evidence type="ECO:0000256" key="7">
    <source>
        <dbReference type="SAM" id="MobiDB-lite"/>
    </source>
</evidence>
<dbReference type="InterPro" id="IPR052039">
    <property type="entry name" value="Caspase-related_regulators"/>
</dbReference>
<evidence type="ECO:0000256" key="3">
    <source>
        <dbReference type="ARBA" id="ARBA00022801"/>
    </source>
</evidence>
<reference evidence="10 11" key="1">
    <citation type="submission" date="2015-12" db="EMBL/GenBank/DDBJ databases">
        <title>The genome of Folsomia candida.</title>
        <authorList>
            <person name="Faddeeva A."/>
            <person name="Derks M.F."/>
            <person name="Anvar Y."/>
            <person name="Smit S."/>
            <person name="Van Straalen N."/>
            <person name="Roelofs D."/>
        </authorList>
    </citation>
    <scope>NUCLEOTIDE SEQUENCE [LARGE SCALE GENOMIC DNA]</scope>
    <source>
        <strain evidence="10 11">VU population</strain>
        <tissue evidence="10">Whole body</tissue>
    </source>
</reference>
<evidence type="ECO:0000256" key="5">
    <source>
        <dbReference type="ARBA" id="ARBA00023145"/>
    </source>
</evidence>
<dbReference type="GO" id="GO:0006508">
    <property type="term" value="P:proteolysis"/>
    <property type="evidence" value="ECO:0007669"/>
    <property type="project" value="UniProtKB-KW"/>
</dbReference>
<evidence type="ECO:0000256" key="6">
    <source>
        <dbReference type="RuleBase" id="RU003971"/>
    </source>
</evidence>
<dbReference type="InterPro" id="IPR002138">
    <property type="entry name" value="Pept_C14_p10"/>
</dbReference>
<feature type="domain" description="Caspase family p20" evidence="9">
    <location>
        <begin position="130"/>
        <end position="259"/>
    </location>
</feature>
<protein>
    <submittedName>
        <fullName evidence="10">Caspase-1</fullName>
    </submittedName>
</protein>
<evidence type="ECO:0000256" key="4">
    <source>
        <dbReference type="ARBA" id="ARBA00022807"/>
    </source>
</evidence>
<gene>
    <name evidence="10" type="ORF">Fcan01_04258</name>
</gene>